<feature type="binding site" evidence="3">
    <location>
        <position position="302"/>
    </location>
    <ligand>
        <name>Mg(2+)</name>
        <dbReference type="ChEBI" id="CHEBI:18420"/>
        <label>2</label>
    </ligand>
</feature>
<dbReference type="SUPFAM" id="SSF101478">
    <property type="entry name" value="ADP-ribosylglycohydrolase"/>
    <property type="match status" value="1"/>
</dbReference>
<keyword evidence="3" id="KW-0460">Magnesium</keyword>
<feature type="binding site" evidence="3">
    <location>
        <position position="70"/>
    </location>
    <ligand>
        <name>Mg(2+)</name>
        <dbReference type="ChEBI" id="CHEBI:18420"/>
        <label>1</label>
    </ligand>
</feature>
<dbReference type="AlphaFoldDB" id="D7UVD1"/>
<dbReference type="Pfam" id="PF03747">
    <property type="entry name" value="ADP_ribosyl_GH"/>
    <property type="match status" value="1"/>
</dbReference>
<keyword evidence="3" id="KW-0479">Metal-binding</keyword>
<comment type="cofactor">
    <cofactor evidence="3">
        <name>Mg(2+)</name>
        <dbReference type="ChEBI" id="CHEBI:18420"/>
    </cofactor>
    <text evidence="3">Binds 2 magnesium ions per subunit.</text>
</comment>
<keyword evidence="5" id="KW-1185">Reference proteome</keyword>
<comment type="similarity">
    <text evidence="1">Belongs to the ADP-ribosylglycohydrolase family.</text>
</comment>
<dbReference type="Proteomes" id="UP000010119">
    <property type="component" value="Unassembled WGS sequence"/>
</dbReference>
<dbReference type="GO" id="GO:0016787">
    <property type="term" value="F:hydrolase activity"/>
    <property type="evidence" value="ECO:0007669"/>
    <property type="project" value="UniProtKB-KW"/>
</dbReference>
<sequence length="357" mass="37908">MNYERMKKMNLETKIKGTLGLAAIGDAMGATTENLSFDQIRAHFGGPLTELKKPGKTAFALGNEAGQVTDDFSQIYFLSHAILKNDGKIDTETVIQAILDWSNVSWYFDRFAGPTTRSAVAMYKDPESKMKPLPGAVTIDYASKATNGAAMKIAPAGILHPNDIEAAINDAILITQVTHDNSLAISGACAVAAATSASLAENSTVDQALSAGLYGAIRGEEKAKKLSREVAGPSVVKRIQLAYTIITGVGTKEEKLKNLAEIVGSGLHISEAVPCAFGIIALNKENPLQAVIDAVNIGYDTDTIATIVGSMVGAFTNVNDSAFIALFDTIQHANDFQIEKLANSLANVVKKHEGQQH</sequence>
<feature type="binding site" evidence="3">
    <location>
        <position position="69"/>
    </location>
    <ligand>
        <name>Mg(2+)</name>
        <dbReference type="ChEBI" id="CHEBI:18420"/>
        <label>1</label>
    </ligand>
</feature>
<evidence type="ECO:0000313" key="4">
    <source>
        <dbReference type="EMBL" id="EFI85207.1"/>
    </source>
</evidence>
<organism evidence="4 5">
    <name type="scientific">Listeria grayi DSM 20601</name>
    <dbReference type="NCBI Taxonomy" id="525367"/>
    <lineage>
        <taxon>Bacteria</taxon>
        <taxon>Bacillati</taxon>
        <taxon>Bacillota</taxon>
        <taxon>Bacilli</taxon>
        <taxon>Bacillales</taxon>
        <taxon>Listeriaceae</taxon>
        <taxon>Listeria</taxon>
    </lineage>
</organism>
<dbReference type="PANTHER" id="PTHR16222:SF24">
    <property type="entry name" value="ADP-RIBOSYLHYDROLASE ARH3"/>
    <property type="match status" value="1"/>
</dbReference>
<name>D7UVD1_LISGR</name>
<evidence type="ECO:0000256" key="2">
    <source>
        <dbReference type="ARBA" id="ARBA00022801"/>
    </source>
</evidence>
<feature type="binding site" evidence="3">
    <location>
        <position position="300"/>
    </location>
    <ligand>
        <name>Mg(2+)</name>
        <dbReference type="ChEBI" id="CHEBI:18420"/>
        <label>1</label>
    </ligand>
</feature>
<dbReference type="eggNOG" id="COG1397">
    <property type="taxonomic scope" value="Bacteria"/>
</dbReference>
<accession>D7UVD1</accession>
<dbReference type="InterPro" id="IPR005502">
    <property type="entry name" value="Ribosyl_crysJ1"/>
</dbReference>
<comment type="caution">
    <text evidence="4">The sequence shown here is derived from an EMBL/GenBank/DDBJ whole genome shotgun (WGS) entry which is preliminary data.</text>
</comment>
<dbReference type="Gene3D" id="1.10.4080.10">
    <property type="entry name" value="ADP-ribosylation/Crystallin J1"/>
    <property type="match status" value="1"/>
</dbReference>
<feature type="binding site" evidence="3">
    <location>
        <position position="71"/>
    </location>
    <ligand>
        <name>Mg(2+)</name>
        <dbReference type="ChEBI" id="CHEBI:18420"/>
        <label>1</label>
    </ligand>
</feature>
<feature type="binding site" evidence="3">
    <location>
        <position position="303"/>
    </location>
    <ligand>
        <name>Mg(2+)</name>
        <dbReference type="ChEBI" id="CHEBI:18420"/>
        <label>1</label>
    </ligand>
</feature>
<dbReference type="EMBL" id="ACCR02000002">
    <property type="protein sequence ID" value="EFI85207.1"/>
    <property type="molecule type" value="Genomic_DNA"/>
</dbReference>
<proteinExistence type="inferred from homology"/>
<gene>
    <name evidence="4" type="ORF">HMPREF0556_10406</name>
</gene>
<dbReference type="HOGENOM" id="CLU_024566_3_0_9"/>
<dbReference type="InterPro" id="IPR050792">
    <property type="entry name" value="ADP-ribosylglycohydrolase"/>
</dbReference>
<dbReference type="GO" id="GO:0046872">
    <property type="term" value="F:metal ion binding"/>
    <property type="evidence" value="ECO:0007669"/>
    <property type="project" value="UniProtKB-KW"/>
</dbReference>
<evidence type="ECO:0000313" key="5">
    <source>
        <dbReference type="Proteomes" id="UP000010119"/>
    </source>
</evidence>
<evidence type="ECO:0000256" key="3">
    <source>
        <dbReference type="PIRSR" id="PIRSR605502-1"/>
    </source>
</evidence>
<dbReference type="InterPro" id="IPR036705">
    <property type="entry name" value="Ribosyl_crysJ1_sf"/>
</dbReference>
<protein>
    <submittedName>
        <fullName evidence="4">ADP-ribosylglycohydrolase</fullName>
    </submittedName>
</protein>
<dbReference type="PANTHER" id="PTHR16222">
    <property type="entry name" value="ADP-RIBOSYLGLYCOHYDROLASE"/>
    <property type="match status" value="1"/>
</dbReference>
<reference evidence="4" key="1">
    <citation type="submission" date="2010-06" db="EMBL/GenBank/DDBJ databases">
        <authorList>
            <person name="Muzny D."/>
            <person name="Qin X."/>
            <person name="Buhay C."/>
            <person name="Dugan-Rocha S."/>
            <person name="Ding Y."/>
            <person name="Chen G."/>
            <person name="Hawes A."/>
            <person name="Holder M."/>
            <person name="Jhangiani S."/>
            <person name="Johnson A."/>
            <person name="Khan Z."/>
            <person name="Li Z."/>
            <person name="Liu W."/>
            <person name="Liu X."/>
            <person name="Perez L."/>
            <person name="Shen H."/>
            <person name="Wang Q."/>
            <person name="Watt J."/>
            <person name="Xi L."/>
            <person name="Xin Y."/>
            <person name="Zhou J."/>
            <person name="Deng J."/>
            <person name="Jiang H."/>
            <person name="Liu Y."/>
            <person name="Qu J."/>
            <person name="Song X.-Z."/>
            <person name="Zhang L."/>
            <person name="Villasana D."/>
            <person name="Johnson A."/>
            <person name="Liu J."/>
            <person name="Liyanage D."/>
            <person name="Lorensuhewa L."/>
            <person name="Robinson T."/>
            <person name="Song A."/>
            <person name="Song B.-B."/>
            <person name="Dinh H."/>
            <person name="Thornton R."/>
            <person name="Coyle M."/>
            <person name="Francisco L."/>
            <person name="Jackson L."/>
            <person name="Javaid M."/>
            <person name="Korchina V."/>
            <person name="Kovar C."/>
            <person name="Mata R."/>
            <person name="Mathew T."/>
            <person name="Ngo R."/>
            <person name="Nguyen L."/>
            <person name="Nguyen N."/>
            <person name="Okwuonu G."/>
            <person name="Ongeri F."/>
            <person name="Pham C."/>
            <person name="Simmons D."/>
            <person name="Wilczek-Boney K."/>
            <person name="Hale W."/>
            <person name="Jakkamsetti A."/>
            <person name="Pham P."/>
            <person name="Ruth R."/>
            <person name="San Lucas F."/>
            <person name="Warren J."/>
            <person name="Zhang J."/>
            <person name="Zhao Z."/>
            <person name="Zhou C."/>
            <person name="Zhu D."/>
            <person name="Lee S."/>
            <person name="Bess C."/>
            <person name="Blankenburg K."/>
            <person name="Forbes L."/>
            <person name="Fu Q."/>
            <person name="Gubbala S."/>
            <person name="Hirani K."/>
            <person name="Jayaseelan J.C."/>
            <person name="Lara F."/>
            <person name="Munidasa M."/>
            <person name="Palculict T."/>
            <person name="Patil S."/>
            <person name="Pu L.-L."/>
            <person name="Saada N."/>
            <person name="Tang L."/>
            <person name="Weissenberger G."/>
            <person name="Zhu Y."/>
            <person name="Hemphill L."/>
            <person name="Shang Y."/>
            <person name="Youmans B."/>
            <person name="Ayvaz T."/>
            <person name="Ross M."/>
            <person name="Santibanez J."/>
            <person name="Aqrawi P."/>
            <person name="Gross S."/>
            <person name="Joshi V."/>
            <person name="Fowler G."/>
            <person name="Nazareth L."/>
            <person name="Reid J."/>
            <person name="Worley K."/>
            <person name="Petrosino J."/>
            <person name="Highlander S."/>
            <person name="Gibbs R."/>
        </authorList>
    </citation>
    <scope>NUCLEOTIDE SEQUENCE [LARGE SCALE GENOMIC DNA]</scope>
    <source>
        <strain evidence="4">DSM 20601</strain>
    </source>
</reference>
<keyword evidence="2" id="KW-0378">Hydrolase</keyword>
<evidence type="ECO:0000256" key="1">
    <source>
        <dbReference type="ARBA" id="ARBA00010702"/>
    </source>
</evidence>
<dbReference type="STRING" id="525367.HMPREF0556_10406"/>